<feature type="transmembrane region" description="Helical" evidence="1">
    <location>
        <begin position="75"/>
        <end position="98"/>
    </location>
</feature>
<accession>A0AAE4BT91</accession>
<name>A0AAE4BT91_9BACT</name>
<evidence type="ECO:0000256" key="1">
    <source>
        <dbReference type="SAM" id="Phobius"/>
    </source>
</evidence>
<feature type="transmembrane region" description="Helical" evidence="1">
    <location>
        <begin position="7"/>
        <end position="23"/>
    </location>
</feature>
<proteinExistence type="predicted"/>
<sequence>MTIYKDSTLRFILIPLVAVLVFLSDYYDRMEMTQLHGFAFFSCFLSITISWHLIRKISRTMEHYWKWGAGPVNRLSIQFVVTGLGVLMVDKLMLLMQFSMPSELAFSFSEIQLVSYLISVNGIYLLYHYGVKSNNSVVIKEEFHLYETEEEKAVA</sequence>
<feature type="transmembrane region" description="Helical" evidence="1">
    <location>
        <begin position="35"/>
        <end position="54"/>
    </location>
</feature>
<gene>
    <name evidence="2" type="ORF">HNQ88_002656</name>
</gene>
<evidence type="ECO:0000313" key="2">
    <source>
        <dbReference type="EMBL" id="MDR6239608.1"/>
    </source>
</evidence>
<organism evidence="2 3">
    <name type="scientific">Aureibacter tunicatorum</name>
    <dbReference type="NCBI Taxonomy" id="866807"/>
    <lineage>
        <taxon>Bacteria</taxon>
        <taxon>Pseudomonadati</taxon>
        <taxon>Bacteroidota</taxon>
        <taxon>Cytophagia</taxon>
        <taxon>Cytophagales</taxon>
        <taxon>Persicobacteraceae</taxon>
        <taxon>Aureibacter</taxon>
    </lineage>
</organism>
<keyword evidence="1" id="KW-1133">Transmembrane helix</keyword>
<keyword evidence="1" id="KW-0472">Membrane</keyword>
<comment type="caution">
    <text evidence="2">The sequence shown here is derived from an EMBL/GenBank/DDBJ whole genome shotgun (WGS) entry which is preliminary data.</text>
</comment>
<protein>
    <submittedName>
        <fullName evidence="2">Uncharacterized protein</fullName>
    </submittedName>
</protein>
<feature type="transmembrane region" description="Helical" evidence="1">
    <location>
        <begin position="104"/>
        <end position="127"/>
    </location>
</feature>
<reference evidence="2" key="1">
    <citation type="submission" date="2023-07" db="EMBL/GenBank/DDBJ databases">
        <title>Genomic Encyclopedia of Type Strains, Phase IV (KMG-IV): sequencing the most valuable type-strain genomes for metagenomic binning, comparative biology and taxonomic classification.</title>
        <authorList>
            <person name="Goeker M."/>
        </authorList>
    </citation>
    <scope>NUCLEOTIDE SEQUENCE</scope>
    <source>
        <strain evidence="2">DSM 26174</strain>
    </source>
</reference>
<dbReference type="AlphaFoldDB" id="A0AAE4BT91"/>
<keyword evidence="3" id="KW-1185">Reference proteome</keyword>
<evidence type="ECO:0000313" key="3">
    <source>
        <dbReference type="Proteomes" id="UP001185092"/>
    </source>
</evidence>
<keyword evidence="1" id="KW-0812">Transmembrane</keyword>
<dbReference type="EMBL" id="JAVDQD010000003">
    <property type="protein sequence ID" value="MDR6239608.1"/>
    <property type="molecule type" value="Genomic_DNA"/>
</dbReference>
<dbReference type="RefSeq" id="WP_309939313.1">
    <property type="nucleotide sequence ID" value="NZ_AP025305.1"/>
</dbReference>
<dbReference type="Proteomes" id="UP001185092">
    <property type="component" value="Unassembled WGS sequence"/>
</dbReference>